<reference evidence="1 2" key="1">
    <citation type="submission" date="2024-02" db="EMBL/GenBank/DDBJ databases">
        <title>Discinaceae phylogenomics.</title>
        <authorList>
            <person name="Dirks A.C."/>
            <person name="James T.Y."/>
        </authorList>
    </citation>
    <scope>NUCLEOTIDE SEQUENCE [LARGE SCALE GENOMIC DNA]</scope>
    <source>
        <strain evidence="1 2">ACD0624</strain>
    </source>
</reference>
<gene>
    <name evidence="1" type="ORF">Q9L58_010067</name>
</gene>
<accession>A0ABR3G5B1</accession>
<dbReference type="Proteomes" id="UP001447188">
    <property type="component" value="Unassembled WGS sequence"/>
</dbReference>
<dbReference type="EMBL" id="JBBBZM010000304">
    <property type="protein sequence ID" value="KAL0631084.1"/>
    <property type="molecule type" value="Genomic_DNA"/>
</dbReference>
<sequence>MTTYRSNLPASPTQINSDILEIKADETLRRELGNLQRTLDACLCLRECLACFNNRAPRQGGSKLTEITYKILQTGIFAQSRGEFAGFIHRVTE</sequence>
<name>A0ABR3G5B1_9PEZI</name>
<evidence type="ECO:0000313" key="2">
    <source>
        <dbReference type="Proteomes" id="UP001447188"/>
    </source>
</evidence>
<evidence type="ECO:0000313" key="1">
    <source>
        <dbReference type="EMBL" id="KAL0631084.1"/>
    </source>
</evidence>
<protein>
    <submittedName>
        <fullName evidence="1">Uncharacterized protein</fullName>
    </submittedName>
</protein>
<keyword evidence="2" id="KW-1185">Reference proteome</keyword>
<organism evidence="1 2">
    <name type="scientific">Discina gigas</name>
    <dbReference type="NCBI Taxonomy" id="1032678"/>
    <lineage>
        <taxon>Eukaryota</taxon>
        <taxon>Fungi</taxon>
        <taxon>Dikarya</taxon>
        <taxon>Ascomycota</taxon>
        <taxon>Pezizomycotina</taxon>
        <taxon>Pezizomycetes</taxon>
        <taxon>Pezizales</taxon>
        <taxon>Discinaceae</taxon>
        <taxon>Discina</taxon>
    </lineage>
</organism>
<proteinExistence type="predicted"/>
<comment type="caution">
    <text evidence="1">The sequence shown here is derived from an EMBL/GenBank/DDBJ whole genome shotgun (WGS) entry which is preliminary data.</text>
</comment>